<dbReference type="Gene3D" id="1.10.40.110">
    <property type="match status" value="1"/>
</dbReference>
<dbReference type="InterPro" id="IPR012336">
    <property type="entry name" value="Thioredoxin-like_fold"/>
</dbReference>
<dbReference type="AlphaFoldDB" id="A0A6J4SA40"/>
<evidence type="ECO:0000256" key="1">
    <source>
        <dbReference type="SAM" id="SignalP"/>
    </source>
</evidence>
<feature type="domain" description="Thioredoxin-like fold" evidence="2">
    <location>
        <begin position="54"/>
        <end position="243"/>
    </location>
</feature>
<sequence length="250" mass="26823">MKLSHFLASAMAVIAIAGCNSQPGDAATNAPVNVNPVAPPPGGDWSKIVTATPEGGFVMGNPNAPVKLIEFSSMTCPHCAEFDEAAATPLANNYVKTGQVSWEVRNYVRDAFDVAASLIARCNGEKGFFPMTSALFRDQKNWIAKVQAAPQQQLESLQSLPPNQQFLQMAKIAGFQQFATARGIPEAKSTQCLKDENAVNRLVQMTSDASTQFPDLPGTPSFVLNGKLLDKTAAWQQLEPQLKTALGERG</sequence>
<protein>
    <submittedName>
        <fullName evidence="3">Periplasmic thiol:disulfide interchange protein DsbA</fullName>
    </submittedName>
</protein>
<evidence type="ECO:0000313" key="3">
    <source>
        <dbReference type="EMBL" id="CAA9493418.1"/>
    </source>
</evidence>
<dbReference type="PROSITE" id="PS51257">
    <property type="entry name" value="PROKAR_LIPOPROTEIN"/>
    <property type="match status" value="1"/>
</dbReference>
<name>A0A6J4SA40_9SPHN</name>
<dbReference type="Gene3D" id="3.40.30.10">
    <property type="entry name" value="Glutaredoxin"/>
    <property type="match status" value="1"/>
</dbReference>
<proteinExistence type="predicted"/>
<keyword evidence="1" id="KW-0732">Signal</keyword>
<gene>
    <name evidence="3" type="ORF">AVDCRST_MAG44-342</name>
</gene>
<dbReference type="Pfam" id="PF13462">
    <property type="entry name" value="Thioredoxin_4"/>
    <property type="match status" value="1"/>
</dbReference>
<dbReference type="SUPFAM" id="SSF52833">
    <property type="entry name" value="Thioredoxin-like"/>
    <property type="match status" value="1"/>
</dbReference>
<dbReference type="InterPro" id="IPR036249">
    <property type="entry name" value="Thioredoxin-like_sf"/>
</dbReference>
<organism evidence="3">
    <name type="scientific">uncultured Sphingomonas sp</name>
    <dbReference type="NCBI Taxonomy" id="158754"/>
    <lineage>
        <taxon>Bacteria</taxon>
        <taxon>Pseudomonadati</taxon>
        <taxon>Pseudomonadota</taxon>
        <taxon>Alphaproteobacteria</taxon>
        <taxon>Sphingomonadales</taxon>
        <taxon>Sphingomonadaceae</taxon>
        <taxon>Sphingomonas</taxon>
        <taxon>environmental samples</taxon>
    </lineage>
</organism>
<feature type="chain" id="PRO_5027085002" evidence="1">
    <location>
        <begin position="27"/>
        <end position="250"/>
    </location>
</feature>
<feature type="signal peptide" evidence="1">
    <location>
        <begin position="1"/>
        <end position="26"/>
    </location>
</feature>
<evidence type="ECO:0000259" key="2">
    <source>
        <dbReference type="Pfam" id="PF13462"/>
    </source>
</evidence>
<dbReference type="EMBL" id="CADCVY010000024">
    <property type="protein sequence ID" value="CAA9493418.1"/>
    <property type="molecule type" value="Genomic_DNA"/>
</dbReference>
<reference evidence="3" key="1">
    <citation type="submission" date="2020-02" db="EMBL/GenBank/DDBJ databases">
        <authorList>
            <person name="Meier V. D."/>
        </authorList>
    </citation>
    <scope>NUCLEOTIDE SEQUENCE</scope>
    <source>
        <strain evidence="3">AVDCRST_MAG44</strain>
    </source>
</reference>
<accession>A0A6J4SA40</accession>